<comment type="subcellular location">
    <subcellularLocation>
        <location evidence="1 10">Cell membrane</location>
        <topology evidence="1 10">Multi-pass membrane protein</topology>
    </subcellularLocation>
</comment>
<dbReference type="InterPro" id="IPR001185">
    <property type="entry name" value="MS_channel"/>
</dbReference>
<evidence type="ECO:0000256" key="2">
    <source>
        <dbReference type="ARBA" id="ARBA00007254"/>
    </source>
</evidence>
<dbReference type="Gene3D" id="1.10.1200.120">
    <property type="entry name" value="Large-conductance mechanosensitive channel, MscL, domain 1"/>
    <property type="match status" value="1"/>
</dbReference>
<dbReference type="GO" id="GO:0005886">
    <property type="term" value="C:plasma membrane"/>
    <property type="evidence" value="ECO:0007669"/>
    <property type="project" value="UniProtKB-SubCell"/>
</dbReference>
<dbReference type="PRINTS" id="PR01264">
    <property type="entry name" value="MECHCHANNEL"/>
</dbReference>
<keyword evidence="12" id="KW-1185">Reference proteome</keyword>
<keyword evidence="9 10" id="KW-0407">Ion channel</keyword>
<dbReference type="InterPro" id="IPR019823">
    <property type="entry name" value="Mechanosensitive_channel_CS"/>
</dbReference>
<protein>
    <recommendedName>
        <fullName evidence="10">Large-conductance mechanosensitive channel</fullName>
    </recommendedName>
</protein>
<evidence type="ECO:0000313" key="12">
    <source>
        <dbReference type="Proteomes" id="UP000237947"/>
    </source>
</evidence>
<dbReference type="RefSeq" id="WP_106012687.1">
    <property type="nucleotide sequence ID" value="NZ_CP027226.1"/>
</dbReference>
<feature type="transmembrane region" description="Helical" evidence="10">
    <location>
        <begin position="69"/>
        <end position="87"/>
    </location>
</feature>
<dbReference type="PANTHER" id="PTHR30266:SF2">
    <property type="entry name" value="LARGE-CONDUCTANCE MECHANOSENSITIVE CHANNEL"/>
    <property type="match status" value="1"/>
</dbReference>
<comment type="function">
    <text evidence="10">Channel that opens in response to stretch forces in the membrane lipid bilayer. May participate in the regulation of osmotic pressure changes within the cell.</text>
</comment>
<keyword evidence="7 10" id="KW-0406">Ion transport</keyword>
<name>A0A2S0KNX8_9FIRM</name>
<comment type="subunit">
    <text evidence="10">Homopentamer.</text>
</comment>
<keyword evidence="6 10" id="KW-1133">Transmembrane helix</keyword>
<keyword evidence="8 10" id="KW-0472">Membrane</keyword>
<gene>
    <name evidence="10 11" type="primary">mscL</name>
    <name evidence="11" type="ORF">C5Q98_05705</name>
</gene>
<dbReference type="SUPFAM" id="SSF81330">
    <property type="entry name" value="Gated mechanosensitive channel"/>
    <property type="match status" value="1"/>
</dbReference>
<dbReference type="OrthoDB" id="9810350at2"/>
<dbReference type="HAMAP" id="MF_00115">
    <property type="entry name" value="MscL"/>
    <property type="match status" value="1"/>
</dbReference>
<evidence type="ECO:0000256" key="1">
    <source>
        <dbReference type="ARBA" id="ARBA00004651"/>
    </source>
</evidence>
<evidence type="ECO:0000256" key="10">
    <source>
        <dbReference type="HAMAP-Rule" id="MF_00115"/>
    </source>
</evidence>
<feature type="transmembrane region" description="Helical" evidence="10">
    <location>
        <begin position="12"/>
        <end position="32"/>
    </location>
</feature>
<dbReference type="InterPro" id="IPR036019">
    <property type="entry name" value="MscL_channel"/>
</dbReference>
<accession>A0A2S0KNX8</accession>
<evidence type="ECO:0000256" key="8">
    <source>
        <dbReference type="ARBA" id="ARBA00023136"/>
    </source>
</evidence>
<dbReference type="NCBIfam" id="TIGR00220">
    <property type="entry name" value="mscL"/>
    <property type="match status" value="1"/>
</dbReference>
<evidence type="ECO:0000256" key="4">
    <source>
        <dbReference type="ARBA" id="ARBA00022475"/>
    </source>
</evidence>
<comment type="similarity">
    <text evidence="2 10">Belongs to the MscL family.</text>
</comment>
<dbReference type="Proteomes" id="UP000237947">
    <property type="component" value="Chromosome"/>
</dbReference>
<evidence type="ECO:0000256" key="6">
    <source>
        <dbReference type="ARBA" id="ARBA00022989"/>
    </source>
</evidence>
<dbReference type="PROSITE" id="PS01327">
    <property type="entry name" value="MSCL"/>
    <property type="match status" value="1"/>
</dbReference>
<proteinExistence type="inferred from homology"/>
<dbReference type="KEGG" id="fsa:C5Q98_05705"/>
<organism evidence="11 12">
    <name type="scientific">Fastidiosipila sanguinis</name>
    <dbReference type="NCBI Taxonomy" id="236753"/>
    <lineage>
        <taxon>Bacteria</taxon>
        <taxon>Bacillati</taxon>
        <taxon>Bacillota</taxon>
        <taxon>Clostridia</taxon>
        <taxon>Eubacteriales</taxon>
        <taxon>Oscillospiraceae</taxon>
        <taxon>Fastidiosipila</taxon>
    </lineage>
</organism>
<dbReference type="GO" id="GO:0008381">
    <property type="term" value="F:mechanosensitive monoatomic ion channel activity"/>
    <property type="evidence" value="ECO:0007669"/>
    <property type="project" value="UniProtKB-UniRule"/>
</dbReference>
<evidence type="ECO:0000256" key="3">
    <source>
        <dbReference type="ARBA" id="ARBA00022448"/>
    </source>
</evidence>
<dbReference type="InterPro" id="IPR037673">
    <property type="entry name" value="MSC/AndL"/>
</dbReference>
<evidence type="ECO:0000256" key="9">
    <source>
        <dbReference type="ARBA" id="ARBA00023303"/>
    </source>
</evidence>
<dbReference type="Pfam" id="PF01741">
    <property type="entry name" value="MscL"/>
    <property type="match status" value="1"/>
</dbReference>
<evidence type="ECO:0000256" key="7">
    <source>
        <dbReference type="ARBA" id="ARBA00023065"/>
    </source>
</evidence>
<keyword evidence="4 10" id="KW-1003">Cell membrane</keyword>
<evidence type="ECO:0000313" key="11">
    <source>
        <dbReference type="EMBL" id="AVM42736.1"/>
    </source>
</evidence>
<dbReference type="EMBL" id="CP027226">
    <property type="protein sequence ID" value="AVM42736.1"/>
    <property type="molecule type" value="Genomic_DNA"/>
</dbReference>
<dbReference type="AlphaFoldDB" id="A0A2S0KNX8"/>
<reference evidence="12" key="1">
    <citation type="submission" date="2018-02" db="EMBL/GenBank/DDBJ databases">
        <authorList>
            <person name="Holder M.E."/>
            <person name="Ajami N.J."/>
            <person name="Petrosino J.F."/>
        </authorList>
    </citation>
    <scope>NUCLEOTIDE SEQUENCE [LARGE SCALE GENOMIC DNA]</scope>
    <source>
        <strain evidence="12">CCUG 47711</strain>
    </source>
</reference>
<sequence>MWKEFKEFIAKGNILDLAVGMVMGAAFTAIVNSLVNDIISPFIGLLIGQADFSQLVIKIGTAEVMLGNFINSVISFLIIALVLFFVIKGLNSLQKLNKKQVEEEAAAEEAAPSQEEVLLAEIRDLLKNK</sequence>
<keyword evidence="3 10" id="KW-0813">Transport</keyword>
<dbReference type="PANTHER" id="PTHR30266">
    <property type="entry name" value="MECHANOSENSITIVE CHANNEL MSCL"/>
    <property type="match status" value="1"/>
</dbReference>
<keyword evidence="5 10" id="KW-0812">Transmembrane</keyword>
<evidence type="ECO:0000256" key="5">
    <source>
        <dbReference type="ARBA" id="ARBA00022692"/>
    </source>
</evidence>